<gene>
    <name evidence="1" type="ordered locus">bpr_I2250</name>
</gene>
<proteinExistence type="predicted"/>
<protein>
    <submittedName>
        <fullName evidence="1">Uncharacterized protein</fullName>
    </submittedName>
</protein>
<organism evidence="1 2">
    <name type="scientific">Butyrivibrio proteoclasticus (strain ATCC 51982 / DSM 14932 / B316)</name>
    <name type="common">Clostridium proteoclasticum</name>
    <dbReference type="NCBI Taxonomy" id="515622"/>
    <lineage>
        <taxon>Bacteria</taxon>
        <taxon>Bacillati</taxon>
        <taxon>Bacillota</taxon>
        <taxon>Clostridia</taxon>
        <taxon>Lachnospirales</taxon>
        <taxon>Lachnospiraceae</taxon>
        <taxon>Butyrivibrio</taxon>
    </lineage>
</organism>
<name>E0RY28_BUTPB</name>
<dbReference type="AlphaFoldDB" id="E0RY28"/>
<evidence type="ECO:0000313" key="1">
    <source>
        <dbReference type="EMBL" id="ADL34983.1"/>
    </source>
</evidence>
<evidence type="ECO:0000313" key="2">
    <source>
        <dbReference type="Proteomes" id="UP000001299"/>
    </source>
</evidence>
<keyword evidence="2" id="KW-1185">Reference proteome</keyword>
<sequence>MGYVNEKTLEKLNKVYDFLAPHGGDIKIEDDWNFRMYVQQDDDKYYLYMYSAEGYAQDYLMDPWFKVEITFSPDRARITLAKPIEYLSQTFLGELHIDEFDNMEGFGGIKEHEDGIMNENFDSFLDTITNIRPYLTSPKKVTRFKEDNLY</sequence>
<reference evidence="1 2" key="1">
    <citation type="journal article" date="2010" name="PLoS ONE">
        <title>The glycobiome of the rumen bacterium Butyrivibrio proteoclasticus B316(T) highlights adaptation to a polysaccharide-rich environment.</title>
        <authorList>
            <person name="Kelly W.J."/>
            <person name="Leahy S.C."/>
            <person name="Altermann E."/>
            <person name="Yeoman C.J."/>
            <person name="Dunne J.C."/>
            <person name="Kong Z."/>
            <person name="Pacheco D.M."/>
            <person name="Li D."/>
            <person name="Noel S.J."/>
            <person name="Moon C.D."/>
            <person name="Cookson A.L."/>
            <person name="Attwood G.T."/>
        </authorList>
    </citation>
    <scope>NUCLEOTIDE SEQUENCE [LARGE SCALE GENOMIC DNA]</scope>
    <source>
        <strain evidence="2">ATCC 51982 / DSM 14932 / B316</strain>
    </source>
</reference>
<dbReference type="RefSeq" id="WP_013281636.1">
    <property type="nucleotide sequence ID" value="NC_014387.1"/>
</dbReference>
<dbReference type="KEGG" id="bpb:bpr_I2250"/>
<accession>E0RY28</accession>
<dbReference type="EMBL" id="CP001810">
    <property type="protein sequence ID" value="ADL34983.1"/>
    <property type="molecule type" value="Genomic_DNA"/>
</dbReference>
<dbReference type="Proteomes" id="UP000001299">
    <property type="component" value="Chromosome 1"/>
</dbReference>
<dbReference type="HOGENOM" id="CLU_1737694_0_0_9"/>
<dbReference type="eggNOG" id="ENOG5030FXC">
    <property type="taxonomic scope" value="Bacteria"/>
</dbReference>